<reference evidence="12" key="1">
    <citation type="submission" date="2025-08" db="UniProtKB">
        <authorList>
            <consortium name="Ensembl"/>
        </authorList>
    </citation>
    <scope>IDENTIFICATION</scope>
</reference>
<keyword evidence="5" id="KW-0297">G-protein coupled receptor</keyword>
<evidence type="ECO:0000256" key="7">
    <source>
        <dbReference type="ARBA" id="ARBA00023170"/>
    </source>
</evidence>
<dbReference type="PROSITE" id="PS50259">
    <property type="entry name" value="G_PROTEIN_RECEP_F3_4"/>
    <property type="match status" value="1"/>
</dbReference>
<dbReference type="Gene3D" id="3.40.50.2300">
    <property type="match status" value="2"/>
</dbReference>
<dbReference type="AlphaFoldDB" id="A0A8D2LDZ2"/>
<organism evidence="12 13">
    <name type="scientific">Varanus komodoensis</name>
    <name type="common">Komodo dragon</name>
    <dbReference type="NCBI Taxonomy" id="61221"/>
    <lineage>
        <taxon>Eukaryota</taxon>
        <taxon>Metazoa</taxon>
        <taxon>Chordata</taxon>
        <taxon>Craniata</taxon>
        <taxon>Vertebrata</taxon>
        <taxon>Euteleostomi</taxon>
        <taxon>Lepidosauria</taxon>
        <taxon>Squamata</taxon>
        <taxon>Bifurcata</taxon>
        <taxon>Unidentata</taxon>
        <taxon>Episquamata</taxon>
        <taxon>Toxicofera</taxon>
        <taxon>Anguimorpha</taxon>
        <taxon>Paleoanguimorpha</taxon>
        <taxon>Varanoidea</taxon>
        <taxon>Varanidae</taxon>
        <taxon>Varanus</taxon>
    </lineage>
</organism>
<keyword evidence="9" id="KW-0807">Transducer</keyword>
<dbReference type="Ensembl" id="ENSVKKT00000021071.1">
    <property type="protein sequence ID" value="ENSVKKP00000020565.1"/>
    <property type="gene ID" value="ENSVKKG00000013826.1"/>
</dbReference>
<dbReference type="GO" id="GO:0005886">
    <property type="term" value="C:plasma membrane"/>
    <property type="evidence" value="ECO:0007669"/>
    <property type="project" value="UniProtKB-SubCell"/>
</dbReference>
<dbReference type="InterPro" id="IPR038550">
    <property type="entry name" value="GPCR_3_9-Cys_sf"/>
</dbReference>
<evidence type="ECO:0000259" key="11">
    <source>
        <dbReference type="PROSITE" id="PS50259"/>
    </source>
</evidence>
<dbReference type="PRINTS" id="PR00248">
    <property type="entry name" value="GPCRMGR"/>
</dbReference>
<evidence type="ECO:0000256" key="2">
    <source>
        <dbReference type="ARBA" id="ARBA00022475"/>
    </source>
</evidence>
<dbReference type="CDD" id="cd15283">
    <property type="entry name" value="7tmC_V2R_pheromone"/>
    <property type="match status" value="1"/>
</dbReference>
<proteinExistence type="predicted"/>
<dbReference type="InterPro" id="IPR000068">
    <property type="entry name" value="GPCR_3_Ca_sens_rcpt-rel"/>
</dbReference>
<evidence type="ECO:0000256" key="8">
    <source>
        <dbReference type="ARBA" id="ARBA00023180"/>
    </source>
</evidence>
<dbReference type="InterPro" id="IPR000337">
    <property type="entry name" value="GPCR_3"/>
</dbReference>
<evidence type="ECO:0000256" key="10">
    <source>
        <dbReference type="SAM" id="Phobius"/>
    </source>
</evidence>
<dbReference type="Gene3D" id="2.10.50.30">
    <property type="entry name" value="GPCR, family 3, nine cysteines domain"/>
    <property type="match status" value="1"/>
</dbReference>
<evidence type="ECO:0000256" key="6">
    <source>
        <dbReference type="ARBA" id="ARBA00023136"/>
    </source>
</evidence>
<protein>
    <recommendedName>
        <fullName evidence="11">G-protein coupled receptors family 3 profile domain-containing protein</fullName>
    </recommendedName>
</protein>
<dbReference type="FunFam" id="3.40.50.2300:FF:000024">
    <property type="entry name" value="Vomeronasal 2, receptor 73"/>
    <property type="match status" value="1"/>
</dbReference>
<feature type="transmembrane region" description="Helical" evidence="10">
    <location>
        <begin position="649"/>
        <end position="670"/>
    </location>
</feature>
<keyword evidence="6 10" id="KW-0472">Membrane</keyword>
<feature type="transmembrane region" description="Helical" evidence="10">
    <location>
        <begin position="544"/>
        <end position="561"/>
    </location>
</feature>
<dbReference type="InterPro" id="IPR017978">
    <property type="entry name" value="GPCR_3_C"/>
</dbReference>
<feature type="transmembrane region" description="Helical" evidence="10">
    <location>
        <begin position="429"/>
        <end position="455"/>
    </location>
</feature>
<dbReference type="Proteomes" id="UP000694545">
    <property type="component" value="Unplaced"/>
</dbReference>
<keyword evidence="7" id="KW-0675">Receptor</keyword>
<dbReference type="GO" id="GO:0004930">
    <property type="term" value="F:G protein-coupled receptor activity"/>
    <property type="evidence" value="ECO:0007669"/>
    <property type="project" value="UniProtKB-KW"/>
</dbReference>
<feature type="transmembrane region" description="Helical" evidence="10">
    <location>
        <begin position="501"/>
        <end position="523"/>
    </location>
</feature>
<evidence type="ECO:0000256" key="5">
    <source>
        <dbReference type="ARBA" id="ARBA00023040"/>
    </source>
</evidence>
<dbReference type="PROSITE" id="PS00981">
    <property type="entry name" value="G_PROTEIN_RECEP_F3_3"/>
    <property type="match status" value="1"/>
</dbReference>
<dbReference type="InterPro" id="IPR028082">
    <property type="entry name" value="Peripla_BP_I"/>
</dbReference>
<evidence type="ECO:0000313" key="12">
    <source>
        <dbReference type="Ensembl" id="ENSVKKP00000020565.1"/>
    </source>
</evidence>
<keyword evidence="3 10" id="KW-0812">Transmembrane</keyword>
<dbReference type="InterPro" id="IPR004073">
    <property type="entry name" value="GPCR_3_vmron_rcpt_2"/>
</dbReference>
<reference evidence="12" key="2">
    <citation type="submission" date="2025-09" db="UniProtKB">
        <authorList>
            <consortium name="Ensembl"/>
        </authorList>
    </citation>
    <scope>IDENTIFICATION</scope>
</reference>
<evidence type="ECO:0000256" key="1">
    <source>
        <dbReference type="ARBA" id="ARBA00004651"/>
    </source>
</evidence>
<keyword evidence="8" id="KW-0325">Glycoprotein</keyword>
<name>A0A8D2LDZ2_VARKO</name>
<dbReference type="SUPFAM" id="SSF53822">
    <property type="entry name" value="Periplasmic binding protein-like I"/>
    <property type="match status" value="1"/>
</dbReference>
<comment type="subcellular location">
    <subcellularLocation>
        <location evidence="1">Cell membrane</location>
        <topology evidence="1">Multi-pass membrane protein</topology>
    </subcellularLocation>
</comment>
<dbReference type="PRINTS" id="PR01535">
    <property type="entry name" value="VOMERONASL2R"/>
</dbReference>
<dbReference type="PANTHER" id="PTHR24061:SF599">
    <property type="entry name" value="G-PROTEIN COUPLED RECEPTORS FAMILY 3 PROFILE DOMAIN-CONTAINING PROTEIN"/>
    <property type="match status" value="1"/>
</dbReference>
<evidence type="ECO:0000256" key="3">
    <source>
        <dbReference type="ARBA" id="ARBA00022692"/>
    </source>
</evidence>
<evidence type="ECO:0000256" key="9">
    <source>
        <dbReference type="ARBA" id="ARBA00023224"/>
    </source>
</evidence>
<keyword evidence="2" id="KW-1003">Cell membrane</keyword>
<dbReference type="OMA" id="DSAIRWH"/>
<dbReference type="PANTHER" id="PTHR24061">
    <property type="entry name" value="CALCIUM-SENSING RECEPTOR-RELATED"/>
    <property type="match status" value="1"/>
</dbReference>
<feature type="domain" description="G-protein coupled receptors family 3 profile" evidence="11">
    <location>
        <begin position="429"/>
        <end position="693"/>
    </location>
</feature>
<evidence type="ECO:0000256" key="4">
    <source>
        <dbReference type="ARBA" id="ARBA00022989"/>
    </source>
</evidence>
<feature type="transmembrane region" description="Helical" evidence="10">
    <location>
        <begin position="623"/>
        <end position="643"/>
    </location>
</feature>
<keyword evidence="4 10" id="KW-1133">Transmembrane helix</keyword>
<dbReference type="Pfam" id="PF01094">
    <property type="entry name" value="ANF_receptor"/>
    <property type="match status" value="1"/>
</dbReference>
<dbReference type="Pfam" id="PF00003">
    <property type="entry name" value="7tm_3"/>
    <property type="match status" value="1"/>
</dbReference>
<feature type="transmembrane region" description="Helical" evidence="10">
    <location>
        <begin position="467"/>
        <end position="486"/>
    </location>
</feature>
<feature type="transmembrane region" description="Helical" evidence="10">
    <location>
        <begin position="588"/>
        <end position="611"/>
    </location>
</feature>
<accession>A0A8D2LDZ2</accession>
<keyword evidence="13" id="KW-1185">Reference proteome</keyword>
<sequence>PKILPNLTLGFHIYDSYFHTRMIYRTTLDLLFKLQRFVPNYRCGIQKNLAAIIGGLGYDTSLRMHSQVILWFRISSLYHMVPDESMQYSGIVQLLQHFGWTWVGLFIVDDNSGEQFVHALESLFSQAGICSAFTERIPQQGHADDLIEMNDIIRSIYVCFTNYSTNVFIFYGESLSFTLLRTMMFLKDPVDRKTSFGKVWITTAQIDFISSGLQRNWDFWMFEGAISFTVHSKELPGFKDYLQSIKPNWNQGDHFLKDTWEQVFDCFLPDPRVPIKDHEICTGQERLENLPAGLFTMHMTGHSYSIYNAVYALTHALHAMHSLYPKHRTIRKGNTVQLQYLQPWQVTFPFVYFKANLFQVNLVKIGRVDPNAPKRKALVMNESMIINVTCFHFSDMANCFQCPEDRYPNRNRNHCIPKAINFLSYEEPLGITLASLAVSYSLIIVLVLGIFLMHNNTPIVRANNQELTYMLLFLLLLCFLSSLLFLRQPGKVNCLLRQPTFAIVFSMAISCVLAKTTLVSLAFRATKPGSRLKNWVGKGLSHSIAFSCSLIQLFICTMWLTSTPPFPDLDMHSVTEEINFQCNEGSVTMFYCVLGYMGLLALSSFVVAFLARKLPDSFNESKFVTFSMLVFCSVWLSFVPTYLSTRGKAMVAVEIFAILFSGAGLLFCIFCPKCYIIVWRPDLNCREQLIKRKH</sequence>
<dbReference type="InterPro" id="IPR001828">
    <property type="entry name" value="ANF_lig-bd_rcpt"/>
</dbReference>
<dbReference type="InterPro" id="IPR017979">
    <property type="entry name" value="GPCR_3_CS"/>
</dbReference>
<evidence type="ECO:0000313" key="13">
    <source>
        <dbReference type="Proteomes" id="UP000694545"/>
    </source>
</evidence>